<dbReference type="Pfam" id="PF01614">
    <property type="entry name" value="IclR_C"/>
    <property type="match status" value="1"/>
</dbReference>
<dbReference type="SMART" id="SM00346">
    <property type="entry name" value="HTH_ICLR"/>
    <property type="match status" value="1"/>
</dbReference>
<evidence type="ECO:0000256" key="2">
    <source>
        <dbReference type="ARBA" id="ARBA00023125"/>
    </source>
</evidence>
<keyword evidence="2" id="KW-0238">DNA-binding</keyword>
<keyword evidence="3" id="KW-0804">Transcription</keyword>
<proteinExistence type="predicted"/>
<dbReference type="InterPro" id="IPR014757">
    <property type="entry name" value="Tscrpt_reg_IclR_C"/>
</dbReference>
<keyword evidence="1" id="KW-0805">Transcription regulation</keyword>
<dbReference type="InterPro" id="IPR036388">
    <property type="entry name" value="WH-like_DNA-bd_sf"/>
</dbReference>
<organism evidence="6 7">
    <name type="scientific">Aquibium pacificus</name>
    <dbReference type="NCBI Taxonomy" id="3153579"/>
    <lineage>
        <taxon>Bacteria</taxon>
        <taxon>Pseudomonadati</taxon>
        <taxon>Pseudomonadota</taxon>
        <taxon>Alphaproteobacteria</taxon>
        <taxon>Hyphomicrobiales</taxon>
        <taxon>Phyllobacteriaceae</taxon>
        <taxon>Aquibium</taxon>
    </lineage>
</organism>
<evidence type="ECO:0000256" key="1">
    <source>
        <dbReference type="ARBA" id="ARBA00023015"/>
    </source>
</evidence>
<dbReference type="SUPFAM" id="SSF55781">
    <property type="entry name" value="GAF domain-like"/>
    <property type="match status" value="1"/>
</dbReference>
<dbReference type="EMBL" id="JBDPGJ010000010">
    <property type="protein sequence ID" value="MEX0409623.1"/>
    <property type="molecule type" value="Genomic_DNA"/>
</dbReference>
<keyword evidence="7" id="KW-1185">Reference proteome</keyword>
<gene>
    <name evidence="6" type="ORF">ABGN05_28675</name>
</gene>
<feature type="domain" description="IclR-ED" evidence="5">
    <location>
        <begin position="52"/>
        <end position="235"/>
    </location>
</feature>
<dbReference type="Gene3D" id="3.30.450.40">
    <property type="match status" value="1"/>
</dbReference>
<dbReference type="Pfam" id="PF09339">
    <property type="entry name" value="HTH_IclR"/>
    <property type="match status" value="1"/>
</dbReference>
<evidence type="ECO:0000313" key="6">
    <source>
        <dbReference type="EMBL" id="MEX0409623.1"/>
    </source>
</evidence>
<comment type="caution">
    <text evidence="6">The sequence shown here is derived from an EMBL/GenBank/DDBJ whole genome shotgun (WGS) entry which is preliminary data.</text>
</comment>
<protein>
    <submittedName>
        <fullName evidence="6">IclR family transcriptional regulator</fullName>
    </submittedName>
</protein>
<feature type="domain" description="HTH iclR-type" evidence="4">
    <location>
        <begin position="1"/>
        <end position="51"/>
    </location>
</feature>
<sequence length="254" mass="26923">MLDAERQPLGIREIARRLALSPSIVQRLIRSLHQANFVSQDAETQRYSLGYRSLSLGSSLATEDNLISAAMPVLSRMTRELEVNAFLAVVSGDRLVYVLALQSAGPIAIRSASGTVAAFHSTAMGKVMLAEEGPRRFDELLGRGTLERFTEATVTDRKALAAQLEEIRNQGYATSEEENLPGVVAAGACVRNASGRCIAAISAAYAPHLQPALKLPQAIAATMRAANEISLSLGCPETLLKKAGPLAVVGGNVA</sequence>
<evidence type="ECO:0000256" key="3">
    <source>
        <dbReference type="ARBA" id="ARBA00023163"/>
    </source>
</evidence>
<evidence type="ECO:0000313" key="7">
    <source>
        <dbReference type="Proteomes" id="UP001556692"/>
    </source>
</evidence>
<reference evidence="6 7" key="1">
    <citation type="submission" date="2024-05" db="EMBL/GenBank/DDBJ databases">
        <authorList>
            <person name="Jiang F."/>
        </authorList>
    </citation>
    <scope>NUCLEOTIDE SEQUENCE [LARGE SCALE GENOMIC DNA]</scope>
    <source>
        <strain evidence="6 7">LZ166</strain>
    </source>
</reference>
<evidence type="ECO:0000259" key="5">
    <source>
        <dbReference type="PROSITE" id="PS51078"/>
    </source>
</evidence>
<dbReference type="InterPro" id="IPR005471">
    <property type="entry name" value="Tscrpt_reg_IclR_N"/>
</dbReference>
<accession>A0ABV3SS52</accession>
<dbReference type="SUPFAM" id="SSF46785">
    <property type="entry name" value="Winged helix' DNA-binding domain"/>
    <property type="match status" value="1"/>
</dbReference>
<evidence type="ECO:0000259" key="4">
    <source>
        <dbReference type="PROSITE" id="PS51077"/>
    </source>
</evidence>
<dbReference type="PROSITE" id="PS51078">
    <property type="entry name" value="ICLR_ED"/>
    <property type="match status" value="1"/>
</dbReference>
<dbReference type="InterPro" id="IPR029016">
    <property type="entry name" value="GAF-like_dom_sf"/>
</dbReference>
<dbReference type="PANTHER" id="PTHR30136">
    <property type="entry name" value="HELIX-TURN-HELIX TRANSCRIPTIONAL REGULATOR, ICLR FAMILY"/>
    <property type="match status" value="1"/>
</dbReference>
<name>A0ABV3SS52_9HYPH</name>
<dbReference type="InterPro" id="IPR036390">
    <property type="entry name" value="WH_DNA-bd_sf"/>
</dbReference>
<dbReference type="Gene3D" id="1.10.10.10">
    <property type="entry name" value="Winged helix-like DNA-binding domain superfamily/Winged helix DNA-binding domain"/>
    <property type="match status" value="1"/>
</dbReference>
<dbReference type="PROSITE" id="PS51077">
    <property type="entry name" value="HTH_ICLR"/>
    <property type="match status" value="1"/>
</dbReference>
<dbReference type="PANTHER" id="PTHR30136:SF24">
    <property type="entry name" value="HTH-TYPE TRANSCRIPTIONAL REPRESSOR ALLR"/>
    <property type="match status" value="1"/>
</dbReference>
<dbReference type="InterPro" id="IPR050707">
    <property type="entry name" value="HTH_MetabolicPath_Reg"/>
</dbReference>
<dbReference type="Proteomes" id="UP001556692">
    <property type="component" value="Unassembled WGS sequence"/>
</dbReference>